<dbReference type="EMBL" id="AGNL01018739">
    <property type="protein sequence ID" value="EJK62617.1"/>
    <property type="molecule type" value="Genomic_DNA"/>
</dbReference>
<dbReference type="Proteomes" id="UP000266841">
    <property type="component" value="Unassembled WGS sequence"/>
</dbReference>
<feature type="compositionally biased region" description="Basic and acidic residues" evidence="1">
    <location>
        <begin position="47"/>
        <end position="58"/>
    </location>
</feature>
<gene>
    <name evidence="2" type="ORF">THAOC_16760</name>
</gene>
<reference evidence="2 3" key="1">
    <citation type="journal article" date="2012" name="Genome Biol.">
        <title>Genome and low-iron response of an oceanic diatom adapted to chronic iron limitation.</title>
        <authorList>
            <person name="Lommer M."/>
            <person name="Specht M."/>
            <person name="Roy A.S."/>
            <person name="Kraemer L."/>
            <person name="Andreson R."/>
            <person name="Gutowska M.A."/>
            <person name="Wolf J."/>
            <person name="Bergner S.V."/>
            <person name="Schilhabel M.B."/>
            <person name="Klostermeier U.C."/>
            <person name="Beiko R.G."/>
            <person name="Rosenstiel P."/>
            <person name="Hippler M."/>
            <person name="Laroche J."/>
        </authorList>
    </citation>
    <scope>NUCLEOTIDE SEQUENCE [LARGE SCALE GENOMIC DNA]</scope>
    <source>
        <strain evidence="2 3">CCMP1005</strain>
    </source>
</reference>
<protein>
    <submittedName>
        <fullName evidence="2">Uncharacterized protein</fullName>
    </submittedName>
</protein>
<comment type="caution">
    <text evidence="2">The sequence shown here is derived from an EMBL/GenBank/DDBJ whole genome shotgun (WGS) entry which is preliminary data.</text>
</comment>
<evidence type="ECO:0000313" key="2">
    <source>
        <dbReference type="EMBL" id="EJK62617.1"/>
    </source>
</evidence>
<organism evidence="2 3">
    <name type="scientific">Thalassiosira oceanica</name>
    <name type="common">Marine diatom</name>
    <dbReference type="NCBI Taxonomy" id="159749"/>
    <lineage>
        <taxon>Eukaryota</taxon>
        <taxon>Sar</taxon>
        <taxon>Stramenopiles</taxon>
        <taxon>Ochrophyta</taxon>
        <taxon>Bacillariophyta</taxon>
        <taxon>Coscinodiscophyceae</taxon>
        <taxon>Thalassiosirophycidae</taxon>
        <taxon>Thalassiosirales</taxon>
        <taxon>Thalassiosiraceae</taxon>
        <taxon>Thalassiosira</taxon>
    </lineage>
</organism>
<dbReference type="AlphaFoldDB" id="K0SWJ5"/>
<evidence type="ECO:0000256" key="1">
    <source>
        <dbReference type="SAM" id="MobiDB-lite"/>
    </source>
</evidence>
<evidence type="ECO:0000313" key="3">
    <source>
        <dbReference type="Proteomes" id="UP000266841"/>
    </source>
</evidence>
<proteinExistence type="predicted"/>
<accession>K0SWJ5</accession>
<sequence length="138" mass="14523">MGPRPPQPSTTKGARTVLQLAVLRSLRRPPICPHRASTSASHNSGDALRRLADKERSPRRVTSPRSKPDGSGQRRARSFDGAPPPAGAPRVGGWGPPGRSREEGGGRSSSLRRPSSFLFIPALNASGTVGQTVLSLSS</sequence>
<name>K0SWJ5_THAOC</name>
<keyword evidence="3" id="KW-1185">Reference proteome</keyword>
<feature type="region of interest" description="Disordered" evidence="1">
    <location>
        <begin position="25"/>
        <end position="113"/>
    </location>
</feature>